<evidence type="ECO:0000256" key="1">
    <source>
        <dbReference type="ARBA" id="ARBA00001947"/>
    </source>
</evidence>
<comment type="catalytic activity">
    <reaction evidence="9">
        <text>Endonucleolytic cleavage of RNA, removing extra 3' nucleotides from tRNA precursor, generating 3' termini of tRNAs. A 3'-hydroxy group is left at the tRNA terminus and a 5'-phosphoryl group is left at the trailer molecule.</text>
        <dbReference type="EC" id="3.1.26.11"/>
    </reaction>
</comment>
<feature type="active site" description="Proton acceptor" evidence="9">
    <location>
        <position position="67"/>
    </location>
</feature>
<dbReference type="InterPro" id="IPR013471">
    <property type="entry name" value="RNase_Z/BN"/>
</dbReference>
<dbReference type="CDD" id="cd07717">
    <property type="entry name" value="RNaseZ_ZiPD-like_MBL-fold"/>
    <property type="match status" value="1"/>
</dbReference>
<keyword evidence="3 9" id="KW-0819">tRNA processing</keyword>
<dbReference type="EC" id="3.1.26.11" evidence="9"/>
<evidence type="ECO:0000256" key="2">
    <source>
        <dbReference type="ARBA" id="ARBA00011738"/>
    </source>
</evidence>
<name>A0A7J3ZIW6_9CREN</name>
<evidence type="ECO:0000256" key="7">
    <source>
        <dbReference type="ARBA" id="ARBA00022801"/>
    </source>
</evidence>
<dbReference type="GO" id="GO:0042781">
    <property type="term" value="F:3'-tRNA processing endoribonuclease activity"/>
    <property type="evidence" value="ECO:0007669"/>
    <property type="project" value="UniProtKB-UniRule"/>
</dbReference>
<dbReference type="AlphaFoldDB" id="A0A7J3ZIW6"/>
<evidence type="ECO:0000259" key="10">
    <source>
        <dbReference type="Pfam" id="PF12706"/>
    </source>
</evidence>
<comment type="function">
    <text evidence="9">Zinc phosphodiesterase, which displays some tRNA 3'-processing endonuclease activity. Probably involved in tRNA maturation, by removing a 3'-trailer from precursor tRNA.</text>
</comment>
<protein>
    <recommendedName>
        <fullName evidence="9">Ribonuclease Z</fullName>
        <shortName evidence="9">RNase Z</shortName>
        <ecNumber evidence="9">3.1.26.11</ecNumber>
    </recommendedName>
    <alternativeName>
        <fullName evidence="9">tRNA 3 endonuclease</fullName>
    </alternativeName>
    <alternativeName>
        <fullName evidence="9">tRNase Z</fullName>
    </alternativeName>
</protein>
<dbReference type="Pfam" id="PF12706">
    <property type="entry name" value="Lactamase_B_2"/>
    <property type="match status" value="1"/>
</dbReference>
<comment type="cofactor">
    <cofactor evidence="1">
        <name>Zn(2+)</name>
        <dbReference type="ChEBI" id="CHEBI:29105"/>
    </cofactor>
</comment>
<dbReference type="InterPro" id="IPR036866">
    <property type="entry name" value="RibonucZ/Hydroxyglut_hydro"/>
</dbReference>
<comment type="subunit">
    <text evidence="2 9">Homodimer.</text>
</comment>
<reference evidence="11" key="1">
    <citation type="journal article" date="2020" name="mSystems">
        <title>Genome- and Community-Level Interaction Insights into Carbon Utilization and Element Cycling Functions of Hydrothermarchaeota in Hydrothermal Sediment.</title>
        <authorList>
            <person name="Zhou Z."/>
            <person name="Liu Y."/>
            <person name="Xu W."/>
            <person name="Pan J."/>
            <person name="Luo Z.H."/>
            <person name="Li M."/>
        </authorList>
    </citation>
    <scope>NUCLEOTIDE SEQUENCE [LARGE SCALE GENOMIC DNA]</scope>
    <source>
        <strain evidence="11">SpSt-1116</strain>
    </source>
</reference>
<sequence>MSEGFILILGSSSGTPYLGESMPSILLAFRGWYILLDAGEGVQLELLSRGIGPSRITSIHVTHMHGDHVFGLPGLLQSMGMSSRTRELVVQGPSSLREYLEMVFRVTGFTPPYTISYKGCQESIEFAELNAAIRIECFRVCHEAESYGYAVTGIKRKRGVLERVFKVSYTGDTRPCDDYLPYITESDVLIHDATFASSMKDEAWRFGHSTAKDAAIVAQRTHSKLLVLFHRSSRFKGKESILLTEARSIHSNTVLGVRGLRVAL</sequence>
<comment type="caution">
    <text evidence="9">Lacks conserved residue(s) required for the propagation of feature annotation.</text>
</comment>
<dbReference type="Gene3D" id="3.60.15.10">
    <property type="entry name" value="Ribonuclease Z/Hydroxyacylglutathione hydrolase-like"/>
    <property type="match status" value="1"/>
</dbReference>
<dbReference type="SUPFAM" id="SSF56281">
    <property type="entry name" value="Metallo-hydrolase/oxidoreductase"/>
    <property type="match status" value="1"/>
</dbReference>
<evidence type="ECO:0000256" key="5">
    <source>
        <dbReference type="ARBA" id="ARBA00022723"/>
    </source>
</evidence>
<proteinExistence type="inferred from homology"/>
<evidence type="ECO:0000256" key="6">
    <source>
        <dbReference type="ARBA" id="ARBA00022759"/>
    </source>
</evidence>
<feature type="domain" description="Metallo-beta-lactamase" evidence="10">
    <location>
        <begin position="34"/>
        <end position="230"/>
    </location>
</feature>
<evidence type="ECO:0000256" key="4">
    <source>
        <dbReference type="ARBA" id="ARBA00022722"/>
    </source>
</evidence>
<evidence type="ECO:0000256" key="3">
    <source>
        <dbReference type="ARBA" id="ARBA00022694"/>
    </source>
</evidence>
<dbReference type="InterPro" id="IPR001279">
    <property type="entry name" value="Metallo-B-lactamas"/>
</dbReference>
<evidence type="ECO:0000256" key="9">
    <source>
        <dbReference type="HAMAP-Rule" id="MF_01818"/>
    </source>
</evidence>
<dbReference type="PANTHER" id="PTHR46018">
    <property type="entry name" value="ZINC PHOSPHODIESTERASE ELAC PROTEIN 1"/>
    <property type="match status" value="1"/>
</dbReference>
<organism evidence="11">
    <name type="scientific">Fervidicoccus fontis</name>
    <dbReference type="NCBI Taxonomy" id="683846"/>
    <lineage>
        <taxon>Archaea</taxon>
        <taxon>Thermoproteota</taxon>
        <taxon>Thermoprotei</taxon>
        <taxon>Fervidicoccales</taxon>
        <taxon>Fervidicoccaceae</taxon>
        <taxon>Fervidicoccus</taxon>
    </lineage>
</organism>
<keyword evidence="6 9" id="KW-0255">Endonuclease</keyword>
<evidence type="ECO:0000313" key="11">
    <source>
        <dbReference type="EMBL" id="HHQ80066.1"/>
    </source>
</evidence>
<keyword evidence="8" id="KW-0862">Zinc</keyword>
<keyword evidence="4 9" id="KW-0540">Nuclease</keyword>
<dbReference type="PANTHER" id="PTHR46018:SF2">
    <property type="entry name" value="ZINC PHOSPHODIESTERASE ELAC PROTEIN 1"/>
    <property type="match status" value="1"/>
</dbReference>
<comment type="similarity">
    <text evidence="9">Belongs to the RNase Z family.</text>
</comment>
<gene>
    <name evidence="9" type="primary">rnz</name>
    <name evidence="11" type="ORF">ENM78_01170</name>
</gene>
<comment type="caution">
    <text evidence="11">The sequence shown here is derived from an EMBL/GenBank/DDBJ whole genome shotgun (WGS) entry which is preliminary data.</text>
</comment>
<dbReference type="HAMAP" id="MF_01818">
    <property type="entry name" value="RNase_Z_BN"/>
    <property type="match status" value="1"/>
</dbReference>
<accession>A0A7J3ZIW6</accession>
<dbReference type="GO" id="GO:0046872">
    <property type="term" value="F:metal ion binding"/>
    <property type="evidence" value="ECO:0007669"/>
    <property type="project" value="UniProtKB-KW"/>
</dbReference>
<evidence type="ECO:0000256" key="8">
    <source>
        <dbReference type="ARBA" id="ARBA00022833"/>
    </source>
</evidence>
<keyword evidence="5" id="KW-0479">Metal-binding</keyword>
<dbReference type="EMBL" id="DRZC01000017">
    <property type="protein sequence ID" value="HHQ80066.1"/>
    <property type="molecule type" value="Genomic_DNA"/>
</dbReference>
<keyword evidence="7 9" id="KW-0378">Hydrolase</keyword>